<dbReference type="SUPFAM" id="SSF64268">
    <property type="entry name" value="PX domain"/>
    <property type="match status" value="1"/>
</dbReference>
<dbReference type="Gene3D" id="2.30.31.10">
    <property type="entry name" value="Transcriptional Coactivator Pc4, Chain A"/>
    <property type="match status" value="1"/>
</dbReference>
<dbReference type="OrthoDB" id="41200at2759"/>
<dbReference type="CDD" id="cd06093">
    <property type="entry name" value="PX_domain"/>
    <property type="match status" value="1"/>
</dbReference>
<feature type="region of interest" description="Disordered" evidence="2">
    <location>
        <begin position="887"/>
        <end position="906"/>
    </location>
</feature>
<dbReference type="InterPro" id="IPR001683">
    <property type="entry name" value="PX_dom"/>
</dbReference>
<feature type="region of interest" description="Disordered" evidence="2">
    <location>
        <begin position="409"/>
        <end position="525"/>
    </location>
</feature>
<organism evidence="4 5">
    <name type="scientific">Aspergillus terreus</name>
    <dbReference type="NCBI Taxonomy" id="33178"/>
    <lineage>
        <taxon>Eukaryota</taxon>
        <taxon>Fungi</taxon>
        <taxon>Dikarya</taxon>
        <taxon>Ascomycota</taxon>
        <taxon>Pezizomycotina</taxon>
        <taxon>Eurotiomycetes</taxon>
        <taxon>Eurotiomycetidae</taxon>
        <taxon>Eurotiales</taxon>
        <taxon>Aspergillaceae</taxon>
        <taxon>Aspergillus</taxon>
        <taxon>Aspergillus subgen. Circumdati</taxon>
    </lineage>
</organism>
<dbReference type="SUPFAM" id="SSF54447">
    <property type="entry name" value="ssDNA-binding transcriptional regulator domain"/>
    <property type="match status" value="1"/>
</dbReference>
<keyword evidence="5" id="KW-1185">Reference proteome</keyword>
<dbReference type="PROSITE" id="PS51207">
    <property type="entry name" value="PXA"/>
    <property type="match status" value="1"/>
</dbReference>
<feature type="region of interest" description="Disordered" evidence="2">
    <location>
        <begin position="930"/>
        <end position="953"/>
    </location>
</feature>
<evidence type="ECO:0000256" key="2">
    <source>
        <dbReference type="SAM" id="MobiDB-lite"/>
    </source>
</evidence>
<dbReference type="PANTHER" id="PTHR22775">
    <property type="entry name" value="SORTING NEXIN"/>
    <property type="match status" value="1"/>
</dbReference>
<feature type="region of interest" description="Disordered" evidence="2">
    <location>
        <begin position="1021"/>
        <end position="1068"/>
    </location>
</feature>
<feature type="compositionally biased region" description="Polar residues" evidence="2">
    <location>
        <begin position="17"/>
        <end position="27"/>
    </location>
</feature>
<feature type="compositionally biased region" description="Acidic residues" evidence="2">
    <location>
        <begin position="1039"/>
        <end position="1048"/>
    </location>
</feature>
<keyword evidence="3" id="KW-1133">Transmembrane helix</keyword>
<feature type="compositionally biased region" description="Polar residues" evidence="2">
    <location>
        <begin position="409"/>
        <end position="421"/>
    </location>
</feature>
<feature type="compositionally biased region" description="Low complexity" evidence="2">
    <location>
        <begin position="477"/>
        <end position="488"/>
    </location>
</feature>
<evidence type="ECO:0000256" key="1">
    <source>
        <dbReference type="ARBA" id="ARBA00010883"/>
    </source>
</evidence>
<dbReference type="Proteomes" id="UP000452235">
    <property type="component" value="Unassembled WGS sequence"/>
</dbReference>
<evidence type="ECO:0000256" key="3">
    <source>
        <dbReference type="SAM" id="Phobius"/>
    </source>
</evidence>
<keyword evidence="3" id="KW-0812">Transmembrane</keyword>
<dbReference type="GO" id="GO:0006355">
    <property type="term" value="P:regulation of DNA-templated transcription"/>
    <property type="evidence" value="ECO:0007669"/>
    <property type="project" value="InterPro"/>
</dbReference>
<feature type="compositionally biased region" description="Basic and acidic residues" evidence="2">
    <location>
        <begin position="745"/>
        <end position="754"/>
    </location>
</feature>
<accession>A0A5M3Z202</accession>
<comment type="caution">
    <text evidence="4">The sequence shown here is derived from an EMBL/GenBank/DDBJ whole genome shotgun (WGS) entry which is preliminary data.</text>
</comment>
<name>A0A5M3Z202_ASPTE</name>
<feature type="region of interest" description="Disordered" evidence="2">
    <location>
        <begin position="691"/>
        <end position="805"/>
    </location>
</feature>
<gene>
    <name evidence="4" type="ORF">ATEIFO6365_0005065800</name>
</gene>
<feature type="compositionally biased region" description="Polar residues" evidence="2">
    <location>
        <begin position="796"/>
        <end position="805"/>
    </location>
</feature>
<dbReference type="Pfam" id="PF02229">
    <property type="entry name" value="PC4"/>
    <property type="match status" value="1"/>
</dbReference>
<dbReference type="InterPro" id="IPR009044">
    <property type="entry name" value="ssDNA-bd_transcriptional_reg"/>
</dbReference>
<dbReference type="Pfam" id="PF08628">
    <property type="entry name" value="Nexin_C"/>
    <property type="match status" value="1"/>
</dbReference>
<evidence type="ECO:0000313" key="4">
    <source>
        <dbReference type="EMBL" id="GFF16468.1"/>
    </source>
</evidence>
<dbReference type="Pfam" id="PF02194">
    <property type="entry name" value="PXA"/>
    <property type="match status" value="1"/>
</dbReference>
<feature type="transmembrane region" description="Helical" evidence="3">
    <location>
        <begin position="51"/>
        <end position="75"/>
    </location>
</feature>
<dbReference type="InterPro" id="IPR003114">
    <property type="entry name" value="Phox_assoc"/>
</dbReference>
<feature type="region of interest" description="Disordered" evidence="2">
    <location>
        <begin position="1"/>
        <end position="29"/>
    </location>
</feature>
<dbReference type="PANTHER" id="PTHR22775:SF47">
    <property type="entry name" value="MEIOTICALLY UP-REGULATED GENE 122 PROTEIN"/>
    <property type="match status" value="1"/>
</dbReference>
<feature type="compositionally biased region" description="Polar residues" evidence="2">
    <location>
        <begin position="450"/>
        <end position="474"/>
    </location>
</feature>
<comment type="similarity">
    <text evidence="1">Belongs to the sorting nexin family.</text>
</comment>
<dbReference type="AlphaFoldDB" id="A0A5M3Z202"/>
<dbReference type="SMART" id="SM00313">
    <property type="entry name" value="PXA"/>
    <property type="match status" value="1"/>
</dbReference>
<dbReference type="InterPro" id="IPR013937">
    <property type="entry name" value="Sorting_nexin_C"/>
</dbReference>
<sequence>MDASSDKSAPSEERTSSPETAAVQTKDTNPKVPKDIVDAILNFFAHSSNEVLLGAFAALIVATYIILGRLGLLLIGVAGGVTLHATWEASENGSTVGPPEDRNSRRKELALNVANRLLDWRQRTPETDVGADESQRKSTGDTLLVDFNSISGPETAAALETLTDAVIRDYVKYWYGPILPSETKFPLSCRTVLAGFIGNVSSHLSRKRTADAFLEFLTNSSSMVIVFLNELSTAYQVVGTSMSPEQTVRRYLELSPESSLANVLAETQQKRKLNMIADDVLSNFLDPKAYACLPVRDFLREILAGVILESIITSLSRPEFINGWIIYLCSEGESEIMNAIDAGVESARTQGVSSVRDSTDVNTISRASTDSVDADLNSANGRQVKPGNVDKATEDAIKEAKRLSAMIAAQSNFQEPISTTDGGERNSESTDELSRATDGDRNFLAREPTENATGKGSFENETTLSNERASSQSPAVLPDTPSSPNLPSDLPPPLYGASISVDDGSEPGGKGVLRSKPTSDYLLQVEPPSSRSTGWMVFRKYTDFESLHVALETISRLNRLEKFTEDHPLLPPWKGQTKQALVKELERYLQDALKYEPLAESARMRRFLEKDGGAGPVSNGTKSGFSFPSQNALENVGRNVLGVLSNAPKGVSGGSKAVFGGVSGVFGTGTASGRKSLASSDLDGNAERLAGLQEVQTPPLRTSEDDPYQKAAADWQKSDANAEEVQPIKLSQPTDSSPRESASSRAKDSPRESSEIPTSTPEAKVDSALQTSSGLDQTATDGAHSNSGGEKPATTVPRSRSSPITQDETRIAVELIFAVINELYTLSSAWNIRRTLLNAAKSYILRPGNPNLETIRGLLQESMIEANTTDDTIAFYLQKMRENALPTEEELKAWPPPPDDAEKERLRDSARKALAQRGLPQALTSVMGAAASREALEKRTKTKSSSSGKVDANGDRYWELSKMRRVTVSSFRGKTMVNIREYYEKDGQVLPGKKGISLPMDQYYALLAVLPDIEVALKEHGESVPRPDYADSAGQESNDKEEEDGSEAEESHSKKNIEATSDEDESEE</sequence>
<protein>
    <submittedName>
        <fullName evidence="4">PX domain protein</fullName>
    </submittedName>
</protein>
<dbReference type="InterPro" id="IPR003173">
    <property type="entry name" value="PC4_C"/>
</dbReference>
<feature type="compositionally biased region" description="Polar residues" evidence="2">
    <location>
        <begin position="768"/>
        <end position="788"/>
    </location>
</feature>
<feature type="compositionally biased region" description="Basic and acidic residues" evidence="2">
    <location>
        <begin position="422"/>
        <end position="449"/>
    </location>
</feature>
<keyword evidence="3" id="KW-0472">Membrane</keyword>
<reference evidence="4 5" key="1">
    <citation type="submission" date="2020-01" db="EMBL/GenBank/DDBJ databases">
        <title>Aspergillus terreus IFO 6365 whole genome shotgun sequence.</title>
        <authorList>
            <person name="Kanamasa S."/>
            <person name="Takahashi H."/>
        </authorList>
    </citation>
    <scope>NUCLEOTIDE SEQUENCE [LARGE SCALE GENOMIC DNA]</scope>
    <source>
        <strain evidence="4 5">IFO 6365</strain>
    </source>
</reference>
<dbReference type="GO" id="GO:0035091">
    <property type="term" value="F:phosphatidylinositol binding"/>
    <property type="evidence" value="ECO:0007669"/>
    <property type="project" value="InterPro"/>
</dbReference>
<dbReference type="EMBL" id="BLJY01000005">
    <property type="protein sequence ID" value="GFF16468.1"/>
    <property type="molecule type" value="Genomic_DNA"/>
</dbReference>
<proteinExistence type="inferred from homology"/>
<feature type="compositionally biased region" description="Polar residues" evidence="2">
    <location>
        <begin position="729"/>
        <end position="744"/>
    </location>
</feature>
<dbReference type="Gene3D" id="3.30.1520.10">
    <property type="entry name" value="Phox-like domain"/>
    <property type="match status" value="1"/>
</dbReference>
<dbReference type="VEuPathDB" id="FungiDB:ATEG_06854"/>
<dbReference type="Pfam" id="PF00787">
    <property type="entry name" value="PX"/>
    <property type="match status" value="1"/>
</dbReference>
<dbReference type="InterPro" id="IPR036871">
    <property type="entry name" value="PX_dom_sf"/>
</dbReference>
<evidence type="ECO:0000313" key="5">
    <source>
        <dbReference type="Proteomes" id="UP000452235"/>
    </source>
</evidence>
<dbReference type="GO" id="GO:0003677">
    <property type="term" value="F:DNA binding"/>
    <property type="evidence" value="ECO:0007669"/>
    <property type="project" value="InterPro"/>
</dbReference>